<dbReference type="InterPro" id="IPR011701">
    <property type="entry name" value="MFS"/>
</dbReference>
<dbReference type="FunFam" id="1.20.1250.20:FF:000064">
    <property type="entry name" value="MFS allantoate transporter"/>
    <property type="match status" value="1"/>
</dbReference>
<evidence type="ECO:0000313" key="8">
    <source>
        <dbReference type="EMBL" id="CED83117.1"/>
    </source>
</evidence>
<organism evidence="8">
    <name type="scientific">Phaffia rhodozyma</name>
    <name type="common">Yeast</name>
    <name type="synonym">Xanthophyllomyces dendrorhous</name>
    <dbReference type="NCBI Taxonomy" id="264483"/>
    <lineage>
        <taxon>Eukaryota</taxon>
        <taxon>Fungi</taxon>
        <taxon>Dikarya</taxon>
        <taxon>Basidiomycota</taxon>
        <taxon>Agaricomycotina</taxon>
        <taxon>Tremellomycetes</taxon>
        <taxon>Cystofilobasidiales</taxon>
        <taxon>Mrakiaceae</taxon>
        <taxon>Phaffia</taxon>
    </lineage>
</organism>
<feature type="transmembrane region" description="Helical" evidence="7">
    <location>
        <begin position="281"/>
        <end position="304"/>
    </location>
</feature>
<dbReference type="PANTHER" id="PTHR43791:SF16">
    <property type="entry name" value="TRANSPORTER, PUTATIVE (AFU_ORTHOLOGUE AFUA_3G01840)-RELATED"/>
    <property type="match status" value="1"/>
</dbReference>
<feature type="transmembrane region" description="Helical" evidence="7">
    <location>
        <begin position="316"/>
        <end position="338"/>
    </location>
</feature>
<comment type="subcellular location">
    <subcellularLocation>
        <location evidence="1">Membrane</location>
        <topology evidence="1">Multi-pass membrane protein</topology>
    </subcellularLocation>
</comment>
<keyword evidence="5 7" id="KW-0472">Membrane</keyword>
<evidence type="ECO:0000256" key="1">
    <source>
        <dbReference type="ARBA" id="ARBA00004141"/>
    </source>
</evidence>
<keyword evidence="4 7" id="KW-1133">Transmembrane helix</keyword>
<feature type="transmembrane region" description="Helical" evidence="7">
    <location>
        <begin position="51"/>
        <end position="75"/>
    </location>
</feature>
<reference evidence="8" key="1">
    <citation type="submission" date="2014-08" db="EMBL/GenBank/DDBJ databases">
        <authorList>
            <person name="Sharma Rahul"/>
            <person name="Thines Marco"/>
        </authorList>
    </citation>
    <scope>NUCLEOTIDE SEQUENCE</scope>
</reference>
<accession>A0A0F7SM23</accession>
<feature type="transmembrane region" description="Helical" evidence="7">
    <location>
        <begin position="119"/>
        <end position="136"/>
    </location>
</feature>
<dbReference type="AlphaFoldDB" id="A0A0F7SM23"/>
<evidence type="ECO:0000256" key="4">
    <source>
        <dbReference type="ARBA" id="ARBA00022989"/>
    </source>
</evidence>
<protein>
    <submittedName>
        <fullName evidence="8">Permease of the major facilitator superfamily</fullName>
    </submittedName>
</protein>
<evidence type="ECO:0000256" key="3">
    <source>
        <dbReference type="ARBA" id="ARBA00022692"/>
    </source>
</evidence>
<dbReference type="Gene3D" id="1.20.1250.20">
    <property type="entry name" value="MFS general substrate transporter like domains"/>
    <property type="match status" value="2"/>
</dbReference>
<feature type="transmembrane region" description="Helical" evidence="7">
    <location>
        <begin position="148"/>
        <end position="169"/>
    </location>
</feature>
<feature type="transmembrane region" description="Helical" evidence="7">
    <location>
        <begin position="345"/>
        <end position="364"/>
    </location>
</feature>
<sequence>MSDSLQKTSSIEKVELSGTQSHLEHVPGFSAGSIPMTNEQSSLVRRKIDKVILPLLIWVYFLQILDKSVIGYGAVFGMKTEAKLVGNQYSVIGSAGYWAQLGWQPFSAFVIVRVPVRYLMPFIVTAWGIAMCGLAASTNYRALLACRFLLGLFEASCLPLFAMITSTWYRRSEQPIRVAAWYGMNGGASIIGSFLTWAVSFAHGGSLYVYQILFLITGVITVITGPILYWRLDNSPASARFLTEEERVWAVQRVKDNQAGSESTHFNWKHAIEASWSPVTWLYVSLALFNNLGASVSNVFGPLIINGFGFKARPTILLNIPFGVLQLIFIAFACLVATKFKIKSIMIASLTVVCIVGSTLLYAIPRSKPNSTGPLLFGYYLFPALFAINPILVSWVTANTGGQTKRSVMLAYYNMGASAGNIVGPLLFTANQAPAYHKGLGSVMGIFAAQAVVTGLLAFVFMGMNKRKEKTRIKNGKPAKIHDRSMDIKYGAPIVDAQTEEETAQATKVGSNAALDITDFQNDEFTYVI</sequence>
<evidence type="ECO:0000256" key="5">
    <source>
        <dbReference type="ARBA" id="ARBA00023136"/>
    </source>
</evidence>
<dbReference type="InterPro" id="IPR036259">
    <property type="entry name" value="MFS_trans_sf"/>
</dbReference>
<feature type="transmembrane region" description="Helical" evidence="7">
    <location>
        <begin position="181"/>
        <end position="202"/>
    </location>
</feature>
<dbReference type="GO" id="GO:0016020">
    <property type="term" value="C:membrane"/>
    <property type="evidence" value="ECO:0007669"/>
    <property type="project" value="UniProtKB-SubCell"/>
</dbReference>
<evidence type="ECO:0000256" key="2">
    <source>
        <dbReference type="ARBA" id="ARBA00022448"/>
    </source>
</evidence>
<dbReference type="Pfam" id="PF07690">
    <property type="entry name" value="MFS_1"/>
    <property type="match status" value="1"/>
</dbReference>
<feature type="transmembrane region" description="Helical" evidence="7">
    <location>
        <begin position="95"/>
        <end position="112"/>
    </location>
</feature>
<keyword evidence="3 7" id="KW-0812">Transmembrane</keyword>
<feature type="transmembrane region" description="Helical" evidence="7">
    <location>
        <begin position="208"/>
        <end position="230"/>
    </location>
</feature>
<evidence type="ECO:0000256" key="7">
    <source>
        <dbReference type="SAM" id="Phobius"/>
    </source>
</evidence>
<name>A0A0F7SM23_PHARH</name>
<feature type="transmembrane region" description="Helical" evidence="7">
    <location>
        <begin position="440"/>
        <end position="464"/>
    </location>
</feature>
<feature type="transmembrane region" description="Helical" evidence="7">
    <location>
        <begin position="376"/>
        <end position="398"/>
    </location>
</feature>
<dbReference type="PANTHER" id="PTHR43791">
    <property type="entry name" value="PERMEASE-RELATED"/>
    <property type="match status" value="1"/>
</dbReference>
<comment type="similarity">
    <text evidence="6">Belongs to the major facilitator superfamily. Allantoate permease family.</text>
</comment>
<feature type="transmembrane region" description="Helical" evidence="7">
    <location>
        <begin position="410"/>
        <end position="428"/>
    </location>
</feature>
<dbReference type="SUPFAM" id="SSF103473">
    <property type="entry name" value="MFS general substrate transporter"/>
    <property type="match status" value="1"/>
</dbReference>
<dbReference type="GO" id="GO:0022857">
    <property type="term" value="F:transmembrane transporter activity"/>
    <property type="evidence" value="ECO:0007669"/>
    <property type="project" value="InterPro"/>
</dbReference>
<evidence type="ECO:0000256" key="6">
    <source>
        <dbReference type="ARBA" id="ARBA00037968"/>
    </source>
</evidence>
<dbReference type="EMBL" id="LN483142">
    <property type="protein sequence ID" value="CED83117.1"/>
    <property type="molecule type" value="Genomic_DNA"/>
</dbReference>
<proteinExistence type="inferred from homology"/>
<keyword evidence="2" id="KW-0813">Transport</keyword>